<evidence type="ECO:0000256" key="2">
    <source>
        <dbReference type="ARBA" id="ARBA00022475"/>
    </source>
</evidence>
<dbReference type="InterPro" id="IPR015867">
    <property type="entry name" value="N-reg_PII/ATP_PRibTrfase_C"/>
</dbReference>
<evidence type="ECO:0000256" key="4">
    <source>
        <dbReference type="ARBA" id="ARBA00022989"/>
    </source>
</evidence>
<comment type="subcellular location">
    <subcellularLocation>
        <location evidence="1">Cell membrane</location>
        <topology evidence="1">Multi-pass membrane protein</topology>
    </subcellularLocation>
</comment>
<evidence type="ECO:0000256" key="1">
    <source>
        <dbReference type="ARBA" id="ARBA00004651"/>
    </source>
</evidence>
<feature type="transmembrane region" description="Helical" evidence="6">
    <location>
        <begin position="104"/>
        <end position="123"/>
    </location>
</feature>
<gene>
    <name evidence="8" type="ORF">OBO34_10285</name>
</gene>
<dbReference type="PANTHER" id="PTHR33545:SF5">
    <property type="entry name" value="UPF0750 MEMBRANE PROTEIN YITT"/>
    <property type="match status" value="1"/>
</dbReference>
<dbReference type="GO" id="GO:0005886">
    <property type="term" value="C:plasma membrane"/>
    <property type="evidence" value="ECO:0007669"/>
    <property type="project" value="UniProtKB-SubCell"/>
</dbReference>
<comment type="caution">
    <text evidence="8">The sequence shown here is derived from an EMBL/GenBank/DDBJ whole genome shotgun (WGS) entry which is preliminary data.</text>
</comment>
<dbReference type="InterPro" id="IPR051461">
    <property type="entry name" value="UPF0750_membrane"/>
</dbReference>
<proteinExistence type="predicted"/>
<dbReference type="PIRSF" id="PIRSF006483">
    <property type="entry name" value="Membrane_protein_YitT"/>
    <property type="match status" value="1"/>
</dbReference>
<keyword evidence="4 6" id="KW-1133">Transmembrane helix</keyword>
<organism evidence="8 9">
    <name type="scientific">Hominibacterium faecale</name>
    <dbReference type="NCBI Taxonomy" id="2839743"/>
    <lineage>
        <taxon>Bacteria</taxon>
        <taxon>Bacillati</taxon>
        <taxon>Bacillota</taxon>
        <taxon>Clostridia</taxon>
        <taxon>Peptostreptococcales</taxon>
        <taxon>Anaerovoracaceae</taxon>
        <taxon>Hominibacterium</taxon>
    </lineage>
</organism>
<sequence>MKKWISVIGILAGNLILALSVAAFVIPSNLMAGGTTGLALCLEHYFGIPIAVSVAAANVTLFAVGLVCLGRRFAVTTLISTFLYPLLLDLLQKLDVLQHLTDNLLLAAVFAGTLMGLGVGLVLKVGASTGGFDIPPLIFHKKFGIPVSASLYAIDTLIILAQVTFSSPEKVLYGIIVVFLCSATVNKVMVMGSSKVQLMVISKDYQAIRQGLLQKLDCGATLVNIETGFTGEKQLAIMSILTGRKLNEAKKLIQEIDGNAFMVISSVTEVRGRGFTLERQANLLDDHPKE</sequence>
<dbReference type="EMBL" id="JAOSHN010000004">
    <property type="protein sequence ID" value="MCU7378741.1"/>
    <property type="molecule type" value="Genomic_DNA"/>
</dbReference>
<dbReference type="CDD" id="cd16380">
    <property type="entry name" value="YitT_C"/>
    <property type="match status" value="1"/>
</dbReference>
<dbReference type="Pfam" id="PF02588">
    <property type="entry name" value="YitT_membrane"/>
    <property type="match status" value="1"/>
</dbReference>
<dbReference type="Gene3D" id="3.30.70.120">
    <property type="match status" value="1"/>
</dbReference>
<dbReference type="PANTHER" id="PTHR33545">
    <property type="entry name" value="UPF0750 MEMBRANE PROTEIN YITT-RELATED"/>
    <property type="match status" value="1"/>
</dbReference>
<dbReference type="AlphaFoldDB" id="A0A9J6QS00"/>
<evidence type="ECO:0000313" key="9">
    <source>
        <dbReference type="Proteomes" id="UP001065549"/>
    </source>
</evidence>
<evidence type="ECO:0000259" key="7">
    <source>
        <dbReference type="Pfam" id="PF10035"/>
    </source>
</evidence>
<dbReference type="Proteomes" id="UP001065549">
    <property type="component" value="Unassembled WGS sequence"/>
</dbReference>
<protein>
    <submittedName>
        <fullName evidence="8">YitT family protein</fullName>
    </submittedName>
</protein>
<feature type="transmembrane region" description="Helical" evidence="6">
    <location>
        <begin position="171"/>
        <end position="190"/>
    </location>
</feature>
<accession>A0A9J6QS00</accession>
<evidence type="ECO:0000256" key="3">
    <source>
        <dbReference type="ARBA" id="ARBA00022692"/>
    </source>
</evidence>
<keyword evidence="9" id="KW-1185">Reference proteome</keyword>
<feature type="transmembrane region" description="Helical" evidence="6">
    <location>
        <begin position="7"/>
        <end position="26"/>
    </location>
</feature>
<feature type="domain" description="DUF2179" evidence="7">
    <location>
        <begin position="219"/>
        <end position="272"/>
    </location>
</feature>
<dbReference type="RefSeq" id="WP_227754789.1">
    <property type="nucleotide sequence ID" value="NZ_JAJAGH010000001.1"/>
</dbReference>
<keyword evidence="2" id="KW-1003">Cell membrane</keyword>
<name>A0A9J6QS00_9FIRM</name>
<dbReference type="InterPro" id="IPR019264">
    <property type="entry name" value="DUF2179"/>
</dbReference>
<feature type="transmembrane region" description="Helical" evidence="6">
    <location>
        <begin position="46"/>
        <end position="66"/>
    </location>
</feature>
<evidence type="ECO:0000256" key="6">
    <source>
        <dbReference type="SAM" id="Phobius"/>
    </source>
</evidence>
<reference evidence="8" key="1">
    <citation type="submission" date="2022-09" db="EMBL/GenBank/DDBJ databases">
        <title>Culturomic study of gut microbiota in children with autism spectrum disorder.</title>
        <authorList>
            <person name="Efimov B.A."/>
            <person name="Chaplin A.V."/>
            <person name="Sokolova S.R."/>
            <person name="Pikina A.P."/>
            <person name="Korzhanova M."/>
            <person name="Belova V."/>
            <person name="Korostin D."/>
        </authorList>
    </citation>
    <scope>NUCLEOTIDE SEQUENCE</scope>
    <source>
        <strain evidence="8">ASD5510</strain>
    </source>
</reference>
<keyword evidence="5 6" id="KW-0472">Membrane</keyword>
<evidence type="ECO:0000313" key="8">
    <source>
        <dbReference type="EMBL" id="MCU7378741.1"/>
    </source>
</evidence>
<dbReference type="InterPro" id="IPR003740">
    <property type="entry name" value="YitT"/>
</dbReference>
<keyword evidence="3 6" id="KW-0812">Transmembrane</keyword>
<evidence type="ECO:0000256" key="5">
    <source>
        <dbReference type="ARBA" id="ARBA00023136"/>
    </source>
</evidence>
<dbReference type="Pfam" id="PF10035">
    <property type="entry name" value="DUF2179"/>
    <property type="match status" value="1"/>
</dbReference>
<feature type="transmembrane region" description="Helical" evidence="6">
    <location>
        <begin position="143"/>
        <end position="165"/>
    </location>
</feature>